<proteinExistence type="predicted"/>
<comment type="caution">
    <text evidence="1">The sequence shown here is derived from an EMBL/GenBank/DDBJ whole genome shotgun (WGS) entry which is preliminary data.</text>
</comment>
<dbReference type="AlphaFoldDB" id="A0A7J8CHM5"/>
<keyword evidence="2" id="KW-1185">Reference proteome</keyword>
<sequence>MGLWERALLLSSDPLSWAWPGLRGGGGARAHGPSPSEAHLAHSPTPQWPSWAAVIHHRLSQTHLGGSDDLFCTCSVKGFHFSSNCNFYLFQGDLLTQRPARPGFPLHPFVCEPLTSRLICHSPGGIRTNELCLNRLFPVHLAHFGVITQFLFASDPRHCGKYKKIMVKKAV</sequence>
<evidence type="ECO:0000313" key="2">
    <source>
        <dbReference type="Proteomes" id="UP000593571"/>
    </source>
</evidence>
<name>A0A7J8CHM5_ROUAE</name>
<evidence type="ECO:0000313" key="1">
    <source>
        <dbReference type="EMBL" id="KAF6410346.1"/>
    </source>
</evidence>
<organism evidence="1 2">
    <name type="scientific">Rousettus aegyptiacus</name>
    <name type="common">Egyptian fruit bat</name>
    <name type="synonym">Pteropus aegyptiacus</name>
    <dbReference type="NCBI Taxonomy" id="9407"/>
    <lineage>
        <taxon>Eukaryota</taxon>
        <taxon>Metazoa</taxon>
        <taxon>Chordata</taxon>
        <taxon>Craniata</taxon>
        <taxon>Vertebrata</taxon>
        <taxon>Euteleostomi</taxon>
        <taxon>Mammalia</taxon>
        <taxon>Eutheria</taxon>
        <taxon>Laurasiatheria</taxon>
        <taxon>Chiroptera</taxon>
        <taxon>Yinpterochiroptera</taxon>
        <taxon>Pteropodoidea</taxon>
        <taxon>Pteropodidae</taxon>
        <taxon>Rousettinae</taxon>
        <taxon>Rousettus</taxon>
    </lineage>
</organism>
<gene>
    <name evidence="1" type="ORF">HJG63_008911</name>
</gene>
<dbReference type="EMBL" id="JACASE010000014">
    <property type="protein sequence ID" value="KAF6410346.1"/>
    <property type="molecule type" value="Genomic_DNA"/>
</dbReference>
<protein>
    <submittedName>
        <fullName evidence="1">Uncharacterized protein</fullName>
    </submittedName>
</protein>
<accession>A0A7J8CHM5</accession>
<dbReference type="Proteomes" id="UP000593571">
    <property type="component" value="Unassembled WGS sequence"/>
</dbReference>
<reference evidence="1 2" key="1">
    <citation type="journal article" date="2020" name="Nature">
        <title>Six reference-quality genomes reveal evolution of bat adaptations.</title>
        <authorList>
            <person name="Jebb D."/>
            <person name="Huang Z."/>
            <person name="Pippel M."/>
            <person name="Hughes G.M."/>
            <person name="Lavrichenko K."/>
            <person name="Devanna P."/>
            <person name="Winkler S."/>
            <person name="Jermiin L.S."/>
            <person name="Skirmuntt E.C."/>
            <person name="Katzourakis A."/>
            <person name="Burkitt-Gray L."/>
            <person name="Ray D.A."/>
            <person name="Sullivan K.A.M."/>
            <person name="Roscito J.G."/>
            <person name="Kirilenko B.M."/>
            <person name="Davalos L.M."/>
            <person name="Corthals A.P."/>
            <person name="Power M.L."/>
            <person name="Jones G."/>
            <person name="Ransome R.D."/>
            <person name="Dechmann D.K.N."/>
            <person name="Locatelli A.G."/>
            <person name="Puechmaille S.J."/>
            <person name="Fedrigo O."/>
            <person name="Jarvis E.D."/>
            <person name="Hiller M."/>
            <person name="Vernes S.C."/>
            <person name="Myers E.W."/>
            <person name="Teeling E.C."/>
        </authorList>
    </citation>
    <scope>NUCLEOTIDE SEQUENCE [LARGE SCALE GENOMIC DNA]</scope>
    <source>
        <strain evidence="1">MRouAeg1</strain>
        <tissue evidence="1">Muscle</tissue>
    </source>
</reference>